<dbReference type="EMBL" id="CAEZTT010000005">
    <property type="protein sequence ID" value="CAB4568137.1"/>
    <property type="molecule type" value="Genomic_DNA"/>
</dbReference>
<name>A0A6J6DVU9_9ZZZZ</name>
<dbReference type="AlphaFoldDB" id="A0A6J6DVU9"/>
<proteinExistence type="predicted"/>
<protein>
    <submittedName>
        <fullName evidence="1">Unannotated protein</fullName>
    </submittedName>
</protein>
<reference evidence="1" key="1">
    <citation type="submission" date="2020-05" db="EMBL/GenBank/DDBJ databases">
        <authorList>
            <person name="Chiriac C."/>
            <person name="Salcher M."/>
            <person name="Ghai R."/>
            <person name="Kavagutti S V."/>
        </authorList>
    </citation>
    <scope>NUCLEOTIDE SEQUENCE</scope>
</reference>
<evidence type="ECO:0000313" key="1">
    <source>
        <dbReference type="EMBL" id="CAB4568137.1"/>
    </source>
</evidence>
<gene>
    <name evidence="1" type="ORF">UFOPK1726_00117</name>
</gene>
<sequence length="580" mass="65356">MGGTQSSNISSEAQERLERLYLSVTDFIVRNTDMNDMINIVSPDECGKYTLYLENIMRRSLNTMPLHTVLPNPNNTPLTPENNLVYLSRQYIDTVRPDINNLQGDKKNEFCKNVANFFIKIMRVYAAIYLAINDNINPKLIDRKVYDSSVSEFDIKNPFAKCLSNTRFSLKPPVISAQSQHKLDWKIFDRLIDTLNIWRRTAETTEKTANIKRDTKPPNMSKQRRDLLMETGSTGVEFPLCTSRTSAENGVTTPMPNFSLLMGKTVKIKNIPGFEEILLLSDSINNQDIRTKSRQNIVKMFNVFARQMEKTSAGRPTLNVNTSSSTKMADGDKIGDKDYNVTPYLDAICSTFSDNTRNIKGNVANNQVVLNSPINSNSGLRTLVGKIKVIVDEMAELNRRNRINMQTHLAKLFMTGEEYIKIAGKTKDFPYVCPFNLKQFHATTITGDKGGDVGRVVESLSDLHFVKKGAKKNVAGKYTLADFAPNPHFTLEINRKKAEMILQGTIDSKKLDADWQEAKKKAVDGSELICIHTDLVKGGVGYLDALILNVQTDLVTYYINVENKFRQGVALYSQIPGLVR</sequence>
<accession>A0A6J6DVU9</accession>
<organism evidence="1">
    <name type="scientific">freshwater metagenome</name>
    <dbReference type="NCBI Taxonomy" id="449393"/>
    <lineage>
        <taxon>unclassified sequences</taxon>
        <taxon>metagenomes</taxon>
        <taxon>ecological metagenomes</taxon>
    </lineage>
</organism>